<proteinExistence type="inferred from homology"/>
<dbReference type="EMBL" id="CP136964">
    <property type="protein sequence ID" value="WOS96206.1"/>
    <property type="molecule type" value="Genomic_DNA"/>
</dbReference>
<dbReference type="PANTHER" id="PTHR30616:SF2">
    <property type="entry name" value="PURINE NUCLEOSIDE PHOSPHORYLASE LACC1"/>
    <property type="match status" value="1"/>
</dbReference>
<evidence type="ECO:0000256" key="4">
    <source>
        <dbReference type="ARBA" id="ARBA00003215"/>
    </source>
</evidence>
<dbReference type="InterPro" id="IPR011324">
    <property type="entry name" value="Cytotoxic_necrot_fac-like_cat"/>
</dbReference>
<comment type="similarity">
    <text evidence="5">Belongs to the purine nucleoside phosphorylase YfiH/LACC1 family.</text>
</comment>
<accession>A0AAF0YIK0</accession>
<dbReference type="SUPFAM" id="SSF64438">
    <property type="entry name" value="CNF1/YfiH-like putative cysteine hydrolases"/>
    <property type="match status" value="1"/>
</dbReference>
<reference evidence="13 14" key="2">
    <citation type="submission" date="2023-10" db="EMBL/GenBank/DDBJ databases">
        <authorList>
            <person name="Choi B."/>
        </authorList>
    </citation>
    <scope>NUCLEOTIDE SEQUENCE [LARGE SCALE GENOMIC DNA]</scope>
    <source>
        <strain evidence="13 14">UMB0959</strain>
    </source>
</reference>
<protein>
    <submittedName>
        <fullName evidence="13">Polyphenol oxidase family protein</fullName>
    </submittedName>
</protein>
<evidence type="ECO:0000313" key="14">
    <source>
        <dbReference type="Proteomes" id="UP000243626"/>
    </source>
</evidence>
<sequence length="254" mass="28624">MFKNYNHYVGYSSDDLVFGYTKRTNGQSDYPKNAFNMALYIGDNPDNVHRHQQLLSEEIGFERSDFVIPIQTHENKVYEVKKADAGTNVDALTDNIYGIDALYTYERNIVLGMNYADCTPIYVYSVANNFIGLVHAGWKGTRGNVLKNLLDHYDGDIDDLHVVIGVAINGDYYEVDDAVVNDSFLVAKEAVTPLGNDKFLLDLKTANKHQALDYGIKESNIHVTPIGTESEEFFSYRLDDQPTGRALGFIGRRL</sequence>
<evidence type="ECO:0000256" key="5">
    <source>
        <dbReference type="ARBA" id="ARBA00007353"/>
    </source>
</evidence>
<evidence type="ECO:0000256" key="7">
    <source>
        <dbReference type="ARBA" id="ARBA00022723"/>
    </source>
</evidence>
<gene>
    <name evidence="13" type="ORF">CJ229_000250</name>
</gene>
<dbReference type="InterPro" id="IPR003730">
    <property type="entry name" value="Cu_polyphenol_OxRdtase"/>
</dbReference>
<dbReference type="InterPro" id="IPR038371">
    <property type="entry name" value="Cu_polyphenol_OxRdtase_sf"/>
</dbReference>
<evidence type="ECO:0000256" key="3">
    <source>
        <dbReference type="ARBA" id="ARBA00001973"/>
    </source>
</evidence>
<organism evidence="13 14">
    <name type="scientific">Nosocomiicoccus massiliensis</name>
    <dbReference type="NCBI Taxonomy" id="1232430"/>
    <lineage>
        <taxon>Bacteria</taxon>
        <taxon>Bacillati</taxon>
        <taxon>Bacillota</taxon>
        <taxon>Bacilli</taxon>
        <taxon>Bacillales</taxon>
        <taxon>Staphylococcaceae</taxon>
        <taxon>Nosocomiicoccus</taxon>
    </lineage>
</organism>
<dbReference type="Pfam" id="PF02578">
    <property type="entry name" value="Cu-oxidase_4"/>
    <property type="match status" value="1"/>
</dbReference>
<keyword evidence="14" id="KW-1185">Reference proteome</keyword>
<keyword evidence="9" id="KW-0862">Zinc</keyword>
<dbReference type="CDD" id="cd16833">
    <property type="entry name" value="YfiH"/>
    <property type="match status" value="1"/>
</dbReference>
<dbReference type="Gene3D" id="3.60.140.10">
    <property type="entry name" value="CNF1/YfiH-like putative cysteine hydrolases"/>
    <property type="match status" value="1"/>
</dbReference>
<keyword evidence="6" id="KW-0808">Transferase</keyword>
<comment type="catalytic activity">
    <reaction evidence="10">
        <text>adenosine + H2O + H(+) = inosine + NH4(+)</text>
        <dbReference type="Rhea" id="RHEA:24408"/>
        <dbReference type="ChEBI" id="CHEBI:15377"/>
        <dbReference type="ChEBI" id="CHEBI:15378"/>
        <dbReference type="ChEBI" id="CHEBI:16335"/>
        <dbReference type="ChEBI" id="CHEBI:17596"/>
        <dbReference type="ChEBI" id="CHEBI:28938"/>
        <dbReference type="EC" id="3.5.4.4"/>
    </reaction>
    <physiologicalReaction direction="left-to-right" evidence="10">
        <dbReference type="Rhea" id="RHEA:24409"/>
    </physiologicalReaction>
</comment>
<evidence type="ECO:0000256" key="10">
    <source>
        <dbReference type="ARBA" id="ARBA00047989"/>
    </source>
</evidence>
<dbReference type="GO" id="GO:0016787">
    <property type="term" value="F:hydrolase activity"/>
    <property type="evidence" value="ECO:0007669"/>
    <property type="project" value="UniProtKB-KW"/>
</dbReference>
<keyword evidence="8" id="KW-0378">Hydrolase</keyword>
<evidence type="ECO:0000313" key="13">
    <source>
        <dbReference type="EMBL" id="WOS96206.1"/>
    </source>
</evidence>
<comment type="cofactor">
    <cofactor evidence="2">
        <name>Zn(2+)</name>
        <dbReference type="ChEBI" id="CHEBI:29105"/>
    </cofactor>
</comment>
<comment type="function">
    <text evidence="4">Purine nucleoside enzyme that catalyzes the phosphorolysis of adenosine and inosine nucleosides, yielding D-ribose 1-phosphate and the respective free bases, adenine and hypoxanthine. Also catalyzes the phosphorolysis of S-methyl-5'-thioadenosine into adenine and S-methyl-5-thio-alpha-D-ribose 1-phosphate. Also has adenosine deaminase activity.</text>
</comment>
<comment type="catalytic activity">
    <reaction evidence="1">
        <text>inosine + phosphate = alpha-D-ribose 1-phosphate + hypoxanthine</text>
        <dbReference type="Rhea" id="RHEA:27646"/>
        <dbReference type="ChEBI" id="CHEBI:17368"/>
        <dbReference type="ChEBI" id="CHEBI:17596"/>
        <dbReference type="ChEBI" id="CHEBI:43474"/>
        <dbReference type="ChEBI" id="CHEBI:57720"/>
        <dbReference type="EC" id="2.4.2.1"/>
    </reaction>
    <physiologicalReaction direction="left-to-right" evidence="1">
        <dbReference type="Rhea" id="RHEA:27647"/>
    </physiologicalReaction>
</comment>
<reference evidence="14" key="1">
    <citation type="submission" date="2017-09" db="EMBL/GenBank/DDBJ databases">
        <title>Bacterial strain isolated from the female urinary microbiota.</title>
        <authorList>
            <person name="Thomas-White K."/>
            <person name="Kumar N."/>
            <person name="Forster S."/>
            <person name="Putonti C."/>
            <person name="Lawley T."/>
            <person name="Wolfe A.J."/>
        </authorList>
    </citation>
    <scope>NUCLEOTIDE SEQUENCE [LARGE SCALE GENOMIC DNA]</scope>
    <source>
        <strain evidence="14">UMB0959</strain>
    </source>
</reference>
<evidence type="ECO:0000256" key="11">
    <source>
        <dbReference type="ARBA" id="ARBA00048968"/>
    </source>
</evidence>
<dbReference type="KEGG" id="nmy:CJ229_000250"/>
<evidence type="ECO:0000256" key="1">
    <source>
        <dbReference type="ARBA" id="ARBA00000553"/>
    </source>
</evidence>
<dbReference type="GO" id="GO:0017061">
    <property type="term" value="F:S-methyl-5-thioadenosine phosphorylase activity"/>
    <property type="evidence" value="ECO:0007669"/>
    <property type="project" value="UniProtKB-EC"/>
</dbReference>
<comment type="catalytic activity">
    <reaction evidence="11">
        <text>adenosine + phosphate = alpha-D-ribose 1-phosphate + adenine</text>
        <dbReference type="Rhea" id="RHEA:27642"/>
        <dbReference type="ChEBI" id="CHEBI:16335"/>
        <dbReference type="ChEBI" id="CHEBI:16708"/>
        <dbReference type="ChEBI" id="CHEBI:43474"/>
        <dbReference type="ChEBI" id="CHEBI:57720"/>
        <dbReference type="EC" id="2.4.2.1"/>
    </reaction>
    <physiologicalReaction direction="left-to-right" evidence="11">
        <dbReference type="Rhea" id="RHEA:27643"/>
    </physiologicalReaction>
</comment>
<dbReference type="Proteomes" id="UP000243626">
    <property type="component" value="Chromosome"/>
</dbReference>
<evidence type="ECO:0000256" key="9">
    <source>
        <dbReference type="ARBA" id="ARBA00022833"/>
    </source>
</evidence>
<comment type="catalytic activity">
    <reaction evidence="12">
        <text>S-methyl-5'-thioadenosine + phosphate = 5-(methylsulfanyl)-alpha-D-ribose 1-phosphate + adenine</text>
        <dbReference type="Rhea" id="RHEA:11852"/>
        <dbReference type="ChEBI" id="CHEBI:16708"/>
        <dbReference type="ChEBI" id="CHEBI:17509"/>
        <dbReference type="ChEBI" id="CHEBI:43474"/>
        <dbReference type="ChEBI" id="CHEBI:58533"/>
        <dbReference type="EC" id="2.4.2.28"/>
    </reaction>
    <physiologicalReaction direction="left-to-right" evidence="12">
        <dbReference type="Rhea" id="RHEA:11853"/>
    </physiologicalReaction>
</comment>
<keyword evidence="7" id="KW-0479">Metal-binding</keyword>
<dbReference type="PANTHER" id="PTHR30616">
    <property type="entry name" value="UNCHARACTERIZED PROTEIN YFIH"/>
    <property type="match status" value="1"/>
</dbReference>
<evidence type="ECO:0000256" key="6">
    <source>
        <dbReference type="ARBA" id="ARBA00022679"/>
    </source>
</evidence>
<name>A0AAF0YIK0_9STAP</name>
<evidence type="ECO:0000256" key="12">
    <source>
        <dbReference type="ARBA" id="ARBA00049893"/>
    </source>
</evidence>
<dbReference type="GO" id="GO:0005507">
    <property type="term" value="F:copper ion binding"/>
    <property type="evidence" value="ECO:0007669"/>
    <property type="project" value="TreeGrafter"/>
</dbReference>
<evidence type="ECO:0000256" key="8">
    <source>
        <dbReference type="ARBA" id="ARBA00022801"/>
    </source>
</evidence>
<evidence type="ECO:0000256" key="2">
    <source>
        <dbReference type="ARBA" id="ARBA00001947"/>
    </source>
</evidence>
<comment type="cofactor">
    <cofactor evidence="3">
        <name>Cu(2+)</name>
        <dbReference type="ChEBI" id="CHEBI:29036"/>
    </cofactor>
</comment>
<dbReference type="AlphaFoldDB" id="A0AAF0YIK0"/>
<dbReference type="RefSeq" id="WP_102167255.1">
    <property type="nucleotide sequence ID" value="NZ_CP136964.1"/>
</dbReference>